<keyword evidence="7" id="KW-0969">Cilium</keyword>
<dbReference type="GO" id="GO:0071973">
    <property type="term" value="P:bacterial-type flagellum-dependent cell motility"/>
    <property type="evidence" value="ECO:0007669"/>
    <property type="project" value="TreeGrafter"/>
</dbReference>
<dbReference type="CDD" id="cd16098">
    <property type="entry name" value="FliS"/>
    <property type="match status" value="1"/>
</dbReference>
<dbReference type="PANTHER" id="PTHR34773">
    <property type="entry name" value="FLAGELLAR SECRETION CHAPERONE FLIS"/>
    <property type="match status" value="1"/>
</dbReference>
<dbReference type="PANTHER" id="PTHR34773:SF1">
    <property type="entry name" value="FLAGELLAR SECRETION CHAPERONE FLIS"/>
    <property type="match status" value="1"/>
</dbReference>
<evidence type="ECO:0000256" key="4">
    <source>
        <dbReference type="ARBA" id="ARBA00022795"/>
    </source>
</evidence>
<evidence type="ECO:0000313" key="8">
    <source>
        <dbReference type="Proteomes" id="UP000293912"/>
    </source>
</evidence>
<keyword evidence="4 6" id="KW-1005">Bacterial flagellum biogenesis</keyword>
<dbReference type="Gene3D" id="1.20.120.340">
    <property type="entry name" value="Flagellar protein FliS"/>
    <property type="match status" value="1"/>
</dbReference>
<evidence type="ECO:0000256" key="1">
    <source>
        <dbReference type="ARBA" id="ARBA00004514"/>
    </source>
</evidence>
<dbReference type="GO" id="GO:0044780">
    <property type="term" value="P:bacterial-type flagellum assembly"/>
    <property type="evidence" value="ECO:0007669"/>
    <property type="project" value="InterPro"/>
</dbReference>
<reference evidence="7 8" key="1">
    <citation type="submission" date="2019-03" db="EMBL/GenBank/DDBJ databases">
        <authorList>
            <person name="Sebastian G."/>
            <person name="Baumann P."/>
            <person name="Ruckert C."/>
            <person name="Kalinowski J."/>
            <person name="Nebel B."/>
            <person name="Takors R."/>
            <person name="Blombach B."/>
        </authorList>
    </citation>
    <scope>NUCLEOTIDE SEQUENCE [LARGE SCALE GENOMIC DNA]</scope>
    <source>
        <strain evidence="7 8">DSM 1084</strain>
    </source>
</reference>
<dbReference type="KEGG" id="hpse:HPF_20310"/>
<protein>
    <recommendedName>
        <fullName evidence="6">Flagellar secretion chaperone FliS</fullName>
    </recommendedName>
</protein>
<gene>
    <name evidence="7" type="primary">fliS</name>
    <name evidence="7" type="ORF">HPF_20310</name>
</gene>
<dbReference type="InterPro" id="IPR003713">
    <property type="entry name" value="FliS"/>
</dbReference>
<dbReference type="Proteomes" id="UP000293912">
    <property type="component" value="Chromosome"/>
</dbReference>
<dbReference type="EMBL" id="CP037867">
    <property type="protein sequence ID" value="QBM30047.1"/>
    <property type="molecule type" value="Genomic_DNA"/>
</dbReference>
<comment type="similarity">
    <text evidence="2 6">Belongs to the FliS family.</text>
</comment>
<comment type="subcellular location">
    <subcellularLocation>
        <location evidence="1 6">Cytoplasm</location>
        <location evidence="1 6">Cytosol</location>
    </subcellularLocation>
</comment>
<organism evidence="7 8">
    <name type="scientific">Hydrogenophaga pseudoflava</name>
    <name type="common">Pseudomonas carboxydoflava</name>
    <dbReference type="NCBI Taxonomy" id="47421"/>
    <lineage>
        <taxon>Bacteria</taxon>
        <taxon>Pseudomonadati</taxon>
        <taxon>Pseudomonadota</taxon>
        <taxon>Betaproteobacteria</taxon>
        <taxon>Burkholderiales</taxon>
        <taxon>Comamonadaceae</taxon>
        <taxon>Hydrogenophaga</taxon>
    </lineage>
</organism>
<dbReference type="PIRSF" id="PIRSF039090">
    <property type="entry name" value="Flis"/>
    <property type="match status" value="1"/>
</dbReference>
<evidence type="ECO:0000256" key="6">
    <source>
        <dbReference type="PIRNR" id="PIRNR039090"/>
    </source>
</evidence>
<evidence type="ECO:0000256" key="3">
    <source>
        <dbReference type="ARBA" id="ARBA00022490"/>
    </source>
</evidence>
<keyword evidence="5" id="KW-0143">Chaperone</keyword>
<name>A0A4P6X1H2_HYDPS</name>
<keyword evidence="8" id="KW-1185">Reference proteome</keyword>
<accession>A0A4P6X1H2</accession>
<keyword evidence="7" id="KW-0282">Flagellum</keyword>
<dbReference type="InterPro" id="IPR036584">
    <property type="entry name" value="FliS_sf"/>
</dbReference>
<keyword evidence="3 6" id="KW-0963">Cytoplasm</keyword>
<dbReference type="AlphaFoldDB" id="A0A4P6X1H2"/>
<dbReference type="Pfam" id="PF02561">
    <property type="entry name" value="FliS"/>
    <property type="match status" value="1"/>
</dbReference>
<sequence length="144" mass="15079">MFTSATHRAASAYKRVAVETSVQGADPHTLVGLLFDALLQSIAEARGAMVRGDTAVKGAALGKAVRILEEGLKAGLNLREGGEIAANLRDLYGYSTLRLTQANLRNDPAALEEVSKLIEPVAQSWKLIGGPGPAYLQPVAGRGA</sequence>
<dbReference type="SUPFAM" id="SSF101116">
    <property type="entry name" value="Flagellar export chaperone FliS"/>
    <property type="match status" value="1"/>
</dbReference>
<dbReference type="GO" id="GO:0005829">
    <property type="term" value="C:cytosol"/>
    <property type="evidence" value="ECO:0007669"/>
    <property type="project" value="UniProtKB-SubCell"/>
</dbReference>
<evidence type="ECO:0000313" key="7">
    <source>
        <dbReference type="EMBL" id="QBM30047.1"/>
    </source>
</evidence>
<evidence type="ECO:0000256" key="2">
    <source>
        <dbReference type="ARBA" id="ARBA00008787"/>
    </source>
</evidence>
<dbReference type="RefSeq" id="WP_133157672.1">
    <property type="nucleotide sequence ID" value="NZ_CP037867.1"/>
</dbReference>
<dbReference type="NCBIfam" id="TIGR00208">
    <property type="entry name" value="fliS"/>
    <property type="match status" value="1"/>
</dbReference>
<proteinExistence type="inferred from homology"/>
<keyword evidence="7" id="KW-0966">Cell projection</keyword>
<evidence type="ECO:0000256" key="5">
    <source>
        <dbReference type="ARBA" id="ARBA00023186"/>
    </source>
</evidence>